<accession>T2I9C4</accession>
<proteinExistence type="predicted"/>
<reference evidence="1 2" key="1">
    <citation type="submission" date="2013-01" db="EMBL/GenBank/DDBJ databases">
        <authorList>
            <person name="Bench S."/>
        </authorList>
    </citation>
    <scope>NUCLEOTIDE SEQUENCE [LARGE SCALE GENOMIC DNA]</scope>
    <source>
        <strain evidence="1 2">WH 8502</strain>
    </source>
</reference>
<dbReference type="Proteomes" id="UP000018348">
    <property type="component" value="Unassembled WGS sequence"/>
</dbReference>
<evidence type="ECO:0000313" key="2">
    <source>
        <dbReference type="Proteomes" id="UP000018348"/>
    </source>
</evidence>
<name>T2I9C4_CROWT</name>
<dbReference type="RefSeq" id="WP_021829416.1">
    <property type="nucleotide sequence ID" value="NZ_CAQK01000135.1"/>
</dbReference>
<gene>
    <name evidence="1" type="ORF">CWATWH8502_678</name>
</gene>
<dbReference type="EMBL" id="CAQK01000135">
    <property type="protein sequence ID" value="CCQ49402.1"/>
    <property type="molecule type" value="Genomic_DNA"/>
</dbReference>
<comment type="caution">
    <text evidence="1">The sequence shown here is derived from an EMBL/GenBank/DDBJ whole genome shotgun (WGS) entry which is preliminary data.</text>
</comment>
<dbReference type="AlphaFoldDB" id="T2I9C4"/>
<sequence>MWKSPNPEGDQELFGEEFTIGDLIEKGWIDELITKGDSNA</sequence>
<organism evidence="1 2">
    <name type="scientific">Crocosphaera watsonii WH 8502</name>
    <dbReference type="NCBI Taxonomy" id="423474"/>
    <lineage>
        <taxon>Bacteria</taxon>
        <taxon>Bacillati</taxon>
        <taxon>Cyanobacteriota</taxon>
        <taxon>Cyanophyceae</taxon>
        <taxon>Oscillatoriophycideae</taxon>
        <taxon>Chroococcales</taxon>
        <taxon>Aphanothecaceae</taxon>
        <taxon>Crocosphaera</taxon>
    </lineage>
</organism>
<reference evidence="1 2" key="2">
    <citation type="submission" date="2013-09" db="EMBL/GenBank/DDBJ databases">
        <title>Whole genome comparison of six Crocosphaera watsonii strains with differing phenotypes.</title>
        <authorList>
            <person name="Bench S.R."/>
            <person name="Heller P."/>
            <person name="Frank I."/>
            <person name="Arciniega M."/>
            <person name="Shilova I.N."/>
            <person name="Zehr J.P."/>
        </authorList>
    </citation>
    <scope>NUCLEOTIDE SEQUENCE [LARGE SCALE GENOMIC DNA]</scope>
    <source>
        <strain evidence="1 2">WH 8502</strain>
    </source>
</reference>
<protein>
    <submittedName>
        <fullName evidence="1">Uncharacterized protein</fullName>
    </submittedName>
</protein>
<evidence type="ECO:0000313" key="1">
    <source>
        <dbReference type="EMBL" id="CCQ49402.1"/>
    </source>
</evidence>